<evidence type="ECO:0000313" key="2">
    <source>
        <dbReference type="Proteomes" id="UP001060215"/>
    </source>
</evidence>
<reference evidence="1 2" key="1">
    <citation type="journal article" date="2022" name="Plant J.">
        <title>Chromosome-level genome of Camellia lanceoleosa provides a valuable resource for understanding genome evolution and self-incompatibility.</title>
        <authorList>
            <person name="Gong W."/>
            <person name="Xiao S."/>
            <person name="Wang L."/>
            <person name="Liao Z."/>
            <person name="Chang Y."/>
            <person name="Mo W."/>
            <person name="Hu G."/>
            <person name="Li W."/>
            <person name="Zhao G."/>
            <person name="Zhu H."/>
            <person name="Hu X."/>
            <person name="Ji K."/>
            <person name="Xiang X."/>
            <person name="Song Q."/>
            <person name="Yuan D."/>
            <person name="Jin S."/>
            <person name="Zhang L."/>
        </authorList>
    </citation>
    <scope>NUCLEOTIDE SEQUENCE [LARGE SCALE GENOMIC DNA]</scope>
    <source>
        <strain evidence="1">SQ_2022a</strain>
    </source>
</reference>
<name>A0ACC0IMV0_9ERIC</name>
<evidence type="ECO:0000313" key="1">
    <source>
        <dbReference type="EMBL" id="KAI8026678.1"/>
    </source>
</evidence>
<keyword evidence="1" id="KW-0378">Hydrolase</keyword>
<organism evidence="1 2">
    <name type="scientific">Camellia lanceoleosa</name>
    <dbReference type="NCBI Taxonomy" id="1840588"/>
    <lineage>
        <taxon>Eukaryota</taxon>
        <taxon>Viridiplantae</taxon>
        <taxon>Streptophyta</taxon>
        <taxon>Embryophyta</taxon>
        <taxon>Tracheophyta</taxon>
        <taxon>Spermatophyta</taxon>
        <taxon>Magnoliopsida</taxon>
        <taxon>eudicotyledons</taxon>
        <taxon>Gunneridae</taxon>
        <taxon>Pentapetalae</taxon>
        <taxon>asterids</taxon>
        <taxon>Ericales</taxon>
        <taxon>Theaceae</taxon>
        <taxon>Camellia</taxon>
    </lineage>
</organism>
<dbReference type="EMBL" id="CM045760">
    <property type="protein sequence ID" value="KAI8026678.1"/>
    <property type="molecule type" value="Genomic_DNA"/>
</dbReference>
<keyword evidence="2" id="KW-1185">Reference proteome</keyword>
<proteinExistence type="predicted"/>
<feature type="non-terminal residue" evidence="1">
    <location>
        <position position="177"/>
    </location>
</feature>
<gene>
    <name evidence="1" type="ORF">LOK49_LG02G02916</name>
</gene>
<accession>A0ACC0IMV0</accession>
<protein>
    <submittedName>
        <fullName evidence="1">Ubiquitin carboxyl-terminal hydrolase 11</fullName>
    </submittedName>
</protein>
<dbReference type="Proteomes" id="UP001060215">
    <property type="component" value="Chromosome 3"/>
</dbReference>
<comment type="caution">
    <text evidence="1">The sequence shown here is derived from an EMBL/GenBank/DDBJ whole genome shotgun (WGS) entry which is preliminary data.</text>
</comment>
<sequence length="177" mass="19946">MYLSLPLPSIATRTMIVTVFYGDGSGLPTQYTVTVLKHGCCKDLSQARVLHLCRSDESMLLAEVHEHRIYRYLESPSEPLPSIKDDEHIVAYRLPKRAMNYIIGITLEQKAKKEGKVIKEVNKGGICLSDNFKGSERKLFLTPLVIYLEDTQIGADIDLAISRVLSPLRKTYFSSTI</sequence>